<evidence type="ECO:0000313" key="1">
    <source>
        <dbReference type="EMBL" id="SLN73619.1"/>
    </source>
</evidence>
<proteinExistence type="predicted"/>
<accession>A0A1X7A9T6</accession>
<protein>
    <submittedName>
        <fullName evidence="1">Uncharacterized protein</fullName>
    </submittedName>
</protein>
<reference evidence="2" key="1">
    <citation type="submission" date="2017-03" db="EMBL/GenBank/DDBJ databases">
        <authorList>
            <person name="Rodrigo-Torres L."/>
            <person name="Arahal R.D."/>
            <person name="Lucena T."/>
        </authorList>
    </citation>
    <scope>NUCLEOTIDE SEQUENCE [LARGE SCALE GENOMIC DNA]</scope>
    <source>
        <strain evidence="2">CECT 8370</strain>
    </source>
</reference>
<keyword evidence="2" id="KW-1185">Reference proteome</keyword>
<dbReference type="OrthoDB" id="7738798at2"/>
<gene>
    <name evidence="1" type="ORF">ROG8370_03609</name>
</gene>
<dbReference type="EMBL" id="FWFJ01000057">
    <property type="protein sequence ID" value="SLN73619.1"/>
    <property type="molecule type" value="Genomic_DNA"/>
</dbReference>
<sequence>MVRIAKARQIGSEETERHLRGALVRLGMDRDELLADMRETATDHQSLLRIIMREIDEAVLPRKMALLSDSGIEAMLVASNRRLIELRTNDTVQQKAEGGDTEPEAAARAYAQTIKKIGQQAVGTALQRMGRALNPSTSGKSCSAARLAEVSETLSPESRVHNFLKMIQPRAIGWIMHTNEGRDICREGPDAILLRLDKLEGITTANRRAKATLRRLDNAGPSCSAFALAPGLQVIVAGEGNDSLLAAISNQDRITTLEDWRNIFGEAALAETV</sequence>
<dbReference type="Proteomes" id="UP000194012">
    <property type="component" value="Unassembled WGS sequence"/>
</dbReference>
<name>A0A1X7A9T6_9RHOB</name>
<evidence type="ECO:0000313" key="2">
    <source>
        <dbReference type="Proteomes" id="UP000194012"/>
    </source>
</evidence>
<organism evidence="1 2">
    <name type="scientific">Roseovarius gaetbuli</name>
    <dbReference type="NCBI Taxonomy" id="1356575"/>
    <lineage>
        <taxon>Bacteria</taxon>
        <taxon>Pseudomonadati</taxon>
        <taxon>Pseudomonadota</taxon>
        <taxon>Alphaproteobacteria</taxon>
        <taxon>Rhodobacterales</taxon>
        <taxon>Roseobacteraceae</taxon>
        <taxon>Roseovarius</taxon>
    </lineage>
</organism>
<dbReference type="AlphaFoldDB" id="A0A1X7A9T6"/>
<dbReference type="RefSeq" id="WP_139838211.1">
    <property type="nucleotide sequence ID" value="NZ_FWFJ01000057.1"/>
</dbReference>